<accession>A0ABM7VCC3</accession>
<gene>
    <name evidence="2" type="ORF">PEPS_06620</name>
</gene>
<proteinExistence type="predicted"/>
<dbReference type="RefSeq" id="WP_338397641.1">
    <property type="nucleotide sequence ID" value="NZ_AP025292.1"/>
</dbReference>
<evidence type="ECO:0000313" key="2">
    <source>
        <dbReference type="EMBL" id="BDC98381.1"/>
    </source>
</evidence>
<dbReference type="EMBL" id="AP025292">
    <property type="protein sequence ID" value="BDC98381.1"/>
    <property type="molecule type" value="Genomic_DNA"/>
</dbReference>
<keyword evidence="1" id="KW-0732">Signal</keyword>
<keyword evidence="3" id="KW-1185">Reference proteome</keyword>
<evidence type="ECO:0000313" key="3">
    <source>
        <dbReference type="Proteomes" id="UP001354989"/>
    </source>
</evidence>
<organism evidence="2 3">
    <name type="scientific">Persicobacter psychrovividus</name>
    <dbReference type="NCBI Taxonomy" id="387638"/>
    <lineage>
        <taxon>Bacteria</taxon>
        <taxon>Pseudomonadati</taxon>
        <taxon>Bacteroidota</taxon>
        <taxon>Cytophagia</taxon>
        <taxon>Cytophagales</taxon>
        <taxon>Persicobacteraceae</taxon>
        <taxon>Persicobacter</taxon>
    </lineage>
</organism>
<feature type="chain" id="PRO_5047279722" evidence="1">
    <location>
        <begin position="22"/>
        <end position="136"/>
    </location>
</feature>
<protein>
    <submittedName>
        <fullName evidence="2">Uncharacterized protein</fullName>
    </submittedName>
</protein>
<feature type="signal peptide" evidence="1">
    <location>
        <begin position="1"/>
        <end position="21"/>
    </location>
</feature>
<dbReference type="Proteomes" id="UP001354989">
    <property type="component" value="Chromosome"/>
</dbReference>
<name>A0ABM7VCC3_9BACT</name>
<sequence>MRYLLFFLLIIFLFAPAQVWAQTKASRTSATEAQSSKYLAKKHRSKQNQYSYIIKKNSKKTLYGNPCFTQATHNMGFEYLIMPKGRKPYKNEWQRFWQNFGVKTKLFFTRGPWWKLKLNKQFKECQIQTGDYNPGI</sequence>
<reference evidence="2 3" key="1">
    <citation type="submission" date="2021-12" db="EMBL/GenBank/DDBJ databases">
        <title>Genome sequencing of bacteria with rrn-lacking chromosome and rrn-plasmid.</title>
        <authorList>
            <person name="Anda M."/>
            <person name="Iwasaki W."/>
        </authorList>
    </citation>
    <scope>NUCLEOTIDE SEQUENCE [LARGE SCALE GENOMIC DNA]</scope>
    <source>
        <strain evidence="2 3">NBRC 101262</strain>
    </source>
</reference>
<evidence type="ECO:0000256" key="1">
    <source>
        <dbReference type="SAM" id="SignalP"/>
    </source>
</evidence>